<organism evidence="11 12">
    <name type="scientific">Columba livia</name>
    <name type="common">Rock dove</name>
    <dbReference type="NCBI Taxonomy" id="8932"/>
    <lineage>
        <taxon>Eukaryota</taxon>
        <taxon>Metazoa</taxon>
        <taxon>Chordata</taxon>
        <taxon>Craniata</taxon>
        <taxon>Vertebrata</taxon>
        <taxon>Euteleostomi</taxon>
        <taxon>Archelosauria</taxon>
        <taxon>Archosauria</taxon>
        <taxon>Dinosauria</taxon>
        <taxon>Saurischia</taxon>
        <taxon>Theropoda</taxon>
        <taxon>Coelurosauria</taxon>
        <taxon>Aves</taxon>
        <taxon>Neognathae</taxon>
        <taxon>Neoaves</taxon>
        <taxon>Columbimorphae</taxon>
        <taxon>Columbiformes</taxon>
        <taxon>Columbidae</taxon>
        <taxon>Columba</taxon>
    </lineage>
</organism>
<dbReference type="KEGG" id="clv:102098976"/>
<feature type="region of interest" description="Disordered" evidence="8">
    <location>
        <begin position="103"/>
        <end position="293"/>
    </location>
</feature>
<dbReference type="STRING" id="8932.A0A2I0LUG3"/>
<dbReference type="PANTHER" id="PTHR10656:SF40">
    <property type="entry name" value="INOSITOL 1,4,5-TRISPHOSPHATE RECEPTOR-INTERACTING PROTEIN-LIKE 1"/>
    <property type="match status" value="1"/>
</dbReference>
<dbReference type="Proteomes" id="UP000053872">
    <property type="component" value="Unassembled WGS sequence"/>
</dbReference>
<feature type="domain" description="Mab-21-like HhH/H2TH-like" evidence="10">
    <location>
        <begin position="554"/>
        <end position="611"/>
    </location>
</feature>
<evidence type="ECO:0000313" key="12">
    <source>
        <dbReference type="Proteomes" id="UP000053872"/>
    </source>
</evidence>
<evidence type="ECO:0000259" key="10">
    <source>
        <dbReference type="Pfam" id="PF20266"/>
    </source>
</evidence>
<evidence type="ECO:0000256" key="7">
    <source>
        <dbReference type="SAM" id="Coils"/>
    </source>
</evidence>
<comment type="subcellular location">
    <subcellularLocation>
        <location evidence="1">Membrane</location>
        <topology evidence="1">Single-pass type I membrane protein</topology>
    </subcellularLocation>
</comment>
<evidence type="ECO:0000256" key="6">
    <source>
        <dbReference type="ARBA" id="ARBA00023136"/>
    </source>
</evidence>
<evidence type="ECO:0000256" key="2">
    <source>
        <dbReference type="ARBA" id="ARBA00005554"/>
    </source>
</evidence>
<keyword evidence="6" id="KW-0472">Membrane</keyword>
<reference evidence="11 12" key="1">
    <citation type="journal article" date="2013" name="Science">
        <title>Genomic diversity and evolution of the head crest in the rock pigeon.</title>
        <authorList>
            <person name="Shapiro M.D."/>
            <person name="Kronenberg Z."/>
            <person name="Li C."/>
            <person name="Domyan E.T."/>
            <person name="Pan H."/>
            <person name="Campbell M."/>
            <person name="Tan H."/>
            <person name="Huff C.D."/>
            <person name="Hu H."/>
            <person name="Vickrey A.I."/>
            <person name="Nielsen S.C."/>
            <person name="Stringham S.A."/>
            <person name="Hu H."/>
            <person name="Willerslev E."/>
            <person name="Gilbert M.T."/>
            <person name="Yandell M."/>
            <person name="Zhang G."/>
            <person name="Wang J."/>
        </authorList>
    </citation>
    <scope>NUCLEOTIDE SEQUENCE [LARGE SCALE GENOMIC DNA]</scope>
    <source>
        <tissue evidence="11">Blood</tissue>
    </source>
</reference>
<dbReference type="AlphaFoldDB" id="A0A2I0LUG3"/>
<evidence type="ECO:0000256" key="3">
    <source>
        <dbReference type="ARBA" id="ARBA00022692"/>
    </source>
</evidence>
<keyword evidence="12" id="KW-1185">Reference proteome</keyword>
<feature type="coiled-coil region" evidence="7">
    <location>
        <begin position="30"/>
        <end position="57"/>
    </location>
</feature>
<keyword evidence="3" id="KW-0812">Transmembrane</keyword>
<evidence type="ECO:0000256" key="1">
    <source>
        <dbReference type="ARBA" id="ARBA00004479"/>
    </source>
</evidence>
<dbReference type="GO" id="GO:0016020">
    <property type="term" value="C:membrane"/>
    <property type="evidence" value="ECO:0007669"/>
    <property type="project" value="UniProtKB-SubCell"/>
</dbReference>
<keyword evidence="11" id="KW-0675">Receptor</keyword>
<protein>
    <submittedName>
        <fullName evidence="11">Inositol 1,4,5-trisphosphate receptor-interacting protein-like 1</fullName>
    </submittedName>
</protein>
<feature type="chain" id="PRO_5014176457" evidence="9">
    <location>
        <begin position="24"/>
        <end position="662"/>
    </location>
</feature>
<sequence>MALLDVAFGLWQILTLNVQPVGYEPDEETRERMEQRAQMLKREMTRLWQEVERMNQEQRNQEQSGFAWASLLLSALQCWQFWAIAAVLVLLFGLCWWLRKRSHEPEREEESSGNNVEEERHGEENNDANEAEERSDNANGAEEEHDDANGAEEENDDANEAEEQNDDANEDQEENDDDNEDEEEYDDANEDQEENDDDDEGEEEYDDANEDQEENDDDDEGEEEYDDANEGEEENGDNNEDEEEHDDANEGEGENGDDDEDEEEHDDANEGEGENGDDDEDEEEHDDANDPGVFFAEGIQWPVQHLDRDCTSVLSLVEIFILVYQRLFSNTSFPVLEKAIGVGSAFEGWSPREEDITYRLLLPLKPPRGHTFHLEPGPVWPMRNFRVRVELVCTCETEQPAGETRCFLHDPEQEQGRNASFSTLDDLCTDSYLDVQKTARYFQMFVRRSWRALPLSAIRRLTMLPSDRSCKFCVTNRRGKRLSIELMFGVQEGASDIFVSSQYTEAAYTPSTMWPETYAVAERKFFSHIAKHAQPDTGYLRCLQLCVGCLLGRDFSTYTMKTVVMHLLSAMPLSNWRRGHFWEWLNGIMQYLQRCLKKKHLNHFFIGNENVPEEINLPLELQLAQPVNLFQHLTQNPDAFLHAQLEFEELLNRVHIMLLRGR</sequence>
<dbReference type="Pfam" id="PF20266">
    <property type="entry name" value="Mab-21_C"/>
    <property type="match status" value="1"/>
</dbReference>
<name>A0A2I0LUG3_COLLI</name>
<evidence type="ECO:0000256" key="4">
    <source>
        <dbReference type="ARBA" id="ARBA00022729"/>
    </source>
</evidence>
<dbReference type="PRINTS" id="PR02107">
    <property type="entry name" value="INOS145TPRIP"/>
</dbReference>
<dbReference type="SMART" id="SM01265">
    <property type="entry name" value="Mab-21"/>
    <property type="match status" value="1"/>
</dbReference>
<dbReference type="Gene3D" id="1.10.1410.40">
    <property type="match status" value="1"/>
</dbReference>
<dbReference type="InterPro" id="IPR046906">
    <property type="entry name" value="Mab-21_HhH/H2TH-like"/>
</dbReference>
<evidence type="ECO:0000256" key="8">
    <source>
        <dbReference type="SAM" id="MobiDB-lite"/>
    </source>
</evidence>
<keyword evidence="4 9" id="KW-0732">Signal</keyword>
<keyword evidence="7" id="KW-0175">Coiled coil</keyword>
<dbReference type="InParanoid" id="A0A2I0LUG3"/>
<gene>
    <name evidence="11" type="ORF">A306_00012078</name>
</gene>
<proteinExistence type="inferred from homology"/>
<keyword evidence="5" id="KW-1133">Transmembrane helix</keyword>
<feature type="compositionally biased region" description="Acidic residues" evidence="8">
    <location>
        <begin position="141"/>
        <end position="289"/>
    </location>
</feature>
<evidence type="ECO:0000256" key="9">
    <source>
        <dbReference type="SAM" id="SignalP"/>
    </source>
</evidence>
<feature type="signal peptide" evidence="9">
    <location>
        <begin position="1"/>
        <end position="23"/>
    </location>
</feature>
<evidence type="ECO:0000313" key="11">
    <source>
        <dbReference type="EMBL" id="PKK21069.1"/>
    </source>
</evidence>
<evidence type="ECO:0000256" key="5">
    <source>
        <dbReference type="ARBA" id="ARBA00022989"/>
    </source>
</evidence>
<comment type="caution">
    <text evidence="11">The sequence shown here is derived from an EMBL/GenBank/DDBJ whole genome shotgun (WGS) entry which is preliminary data.</text>
</comment>
<comment type="similarity">
    <text evidence="2">Belongs to the ITPRIP family.</text>
</comment>
<dbReference type="OrthoDB" id="9034619at2759"/>
<dbReference type="PANTHER" id="PTHR10656">
    <property type="entry name" value="CELL FATE DETERMINING PROTEIN MAB21-RELATED"/>
    <property type="match status" value="1"/>
</dbReference>
<dbReference type="InterPro" id="IPR024810">
    <property type="entry name" value="MAB21L/cGLR"/>
</dbReference>
<dbReference type="EMBL" id="AKCR02000092">
    <property type="protein sequence ID" value="PKK21069.1"/>
    <property type="molecule type" value="Genomic_DNA"/>
</dbReference>
<accession>A0A2I0LUG3</accession>
<dbReference type="InterPro" id="IPR026250">
    <property type="entry name" value="ITPRIP-like"/>
</dbReference>